<dbReference type="STRING" id="1802129.A3J04_01890"/>
<evidence type="ECO:0000313" key="5">
    <source>
        <dbReference type="Proteomes" id="UP000177954"/>
    </source>
</evidence>
<organism evidence="4 5">
    <name type="scientific">Candidatus Ryanbacteria bacterium RIFCSPLOWO2_02_FULL_47_14</name>
    <dbReference type="NCBI Taxonomy" id="1802129"/>
    <lineage>
        <taxon>Bacteria</taxon>
        <taxon>Candidatus Ryaniibacteriota</taxon>
    </lineage>
</organism>
<dbReference type="Gene3D" id="3.90.550.10">
    <property type="entry name" value="Spore Coat Polysaccharide Biosynthesis Protein SpsA, Chain A"/>
    <property type="match status" value="1"/>
</dbReference>
<keyword evidence="1" id="KW-0808">Transferase</keyword>
<name>A0A1G2H195_9BACT</name>
<reference evidence="4 5" key="1">
    <citation type="journal article" date="2016" name="Nat. Commun.">
        <title>Thousands of microbial genomes shed light on interconnected biogeochemical processes in an aquifer system.</title>
        <authorList>
            <person name="Anantharaman K."/>
            <person name="Brown C.T."/>
            <person name="Hug L.A."/>
            <person name="Sharon I."/>
            <person name="Castelle C.J."/>
            <person name="Probst A.J."/>
            <person name="Thomas B.C."/>
            <person name="Singh A."/>
            <person name="Wilkins M.J."/>
            <person name="Karaoz U."/>
            <person name="Brodie E.L."/>
            <person name="Williams K.H."/>
            <person name="Hubbard S.S."/>
            <person name="Banfield J.F."/>
        </authorList>
    </citation>
    <scope>NUCLEOTIDE SEQUENCE [LARGE SCALE GENOMIC DNA]</scope>
</reference>
<dbReference type="PANTHER" id="PTHR43584:SF8">
    <property type="entry name" value="N-ACETYLMURAMATE ALPHA-1-PHOSPHATE URIDYLYLTRANSFERASE"/>
    <property type="match status" value="1"/>
</dbReference>
<dbReference type="Pfam" id="PF12804">
    <property type="entry name" value="NTP_transf_3"/>
    <property type="match status" value="1"/>
</dbReference>
<dbReference type="InterPro" id="IPR029044">
    <property type="entry name" value="Nucleotide-diphossugar_trans"/>
</dbReference>
<accession>A0A1G2H195</accession>
<protein>
    <recommendedName>
        <fullName evidence="3">MobA-like NTP transferase domain-containing protein</fullName>
    </recommendedName>
</protein>
<proteinExistence type="predicted"/>
<dbReference type="SUPFAM" id="SSF53448">
    <property type="entry name" value="Nucleotide-diphospho-sugar transferases"/>
    <property type="match status" value="1"/>
</dbReference>
<keyword evidence="2" id="KW-0548">Nucleotidyltransferase</keyword>
<dbReference type="PANTHER" id="PTHR43584">
    <property type="entry name" value="NUCLEOTIDYL TRANSFERASE"/>
    <property type="match status" value="1"/>
</dbReference>
<dbReference type="Proteomes" id="UP000177954">
    <property type="component" value="Unassembled WGS sequence"/>
</dbReference>
<dbReference type="AlphaFoldDB" id="A0A1G2H195"/>
<feature type="domain" description="MobA-like NTP transferase" evidence="3">
    <location>
        <begin position="5"/>
        <end position="129"/>
    </location>
</feature>
<dbReference type="CDD" id="cd02523">
    <property type="entry name" value="PC_cytidylyltransferase"/>
    <property type="match status" value="1"/>
</dbReference>
<dbReference type="InterPro" id="IPR025877">
    <property type="entry name" value="MobA-like_NTP_Trfase"/>
</dbReference>
<gene>
    <name evidence="4" type="ORF">A3J04_01890</name>
</gene>
<dbReference type="InterPro" id="IPR050065">
    <property type="entry name" value="GlmU-like"/>
</dbReference>
<evidence type="ECO:0000256" key="2">
    <source>
        <dbReference type="ARBA" id="ARBA00022695"/>
    </source>
</evidence>
<dbReference type="GO" id="GO:0016779">
    <property type="term" value="F:nucleotidyltransferase activity"/>
    <property type="evidence" value="ECO:0007669"/>
    <property type="project" value="UniProtKB-KW"/>
</dbReference>
<evidence type="ECO:0000256" key="1">
    <source>
        <dbReference type="ARBA" id="ARBA00022679"/>
    </source>
</evidence>
<comment type="caution">
    <text evidence="4">The sequence shown here is derived from an EMBL/GenBank/DDBJ whole genome shotgun (WGS) entry which is preliminary data.</text>
</comment>
<dbReference type="EMBL" id="MHNZ01000022">
    <property type="protein sequence ID" value="OGZ56223.1"/>
    <property type="molecule type" value="Genomic_DNA"/>
</dbReference>
<evidence type="ECO:0000313" key="4">
    <source>
        <dbReference type="EMBL" id="OGZ56223.1"/>
    </source>
</evidence>
<sequence length="231" mass="25473">MNTKAIILAAGTGSRLGSLTKDTPKGLLDIEGTRPLVRLVDMLETHGVNDIVIAVGHQKEKIKEALGSRVRYHEFSDFNTKNNLHTLWSMRDELSGNTLVLYADMIFESDVLKRALNHTGDICLTVDTGELRSGSPQVKMENGKVTKIDKSDSTCNFLGITKLSRAGTQKLVAEMALMQEHEPNAYYSDAINSLIQKGHTVSHVDVAGTKWVEIDDPEDIEPARALTREIS</sequence>
<evidence type="ECO:0000259" key="3">
    <source>
        <dbReference type="Pfam" id="PF12804"/>
    </source>
</evidence>